<name>A0A0F5YE07_9CYAN</name>
<comment type="caution">
    <text evidence="1">The sequence shown here is derived from an EMBL/GenBank/DDBJ whole genome shotgun (WGS) entry which is preliminary data.</text>
</comment>
<dbReference type="AlphaFoldDB" id="A0A0F5YE07"/>
<organism evidence="1 2">
    <name type="scientific">Limnoraphis robusta CS-951</name>
    <dbReference type="NCBI Taxonomy" id="1637645"/>
    <lineage>
        <taxon>Bacteria</taxon>
        <taxon>Bacillati</taxon>
        <taxon>Cyanobacteriota</taxon>
        <taxon>Cyanophyceae</taxon>
        <taxon>Oscillatoriophycideae</taxon>
        <taxon>Oscillatoriales</taxon>
        <taxon>Sirenicapillariaceae</taxon>
        <taxon>Limnoraphis</taxon>
    </lineage>
</organism>
<evidence type="ECO:0000313" key="1">
    <source>
        <dbReference type="EMBL" id="KKD37114.1"/>
    </source>
</evidence>
<reference evidence="1 2" key="1">
    <citation type="submission" date="2015-06" db="EMBL/GenBank/DDBJ databases">
        <title>Draft genome assembly of filamentous brackish cyanobacterium Limnoraphis robusta strain CS-951.</title>
        <authorList>
            <person name="Willis A."/>
            <person name="Parks M."/>
            <person name="Burford M.A."/>
        </authorList>
    </citation>
    <scope>NUCLEOTIDE SEQUENCE [LARGE SCALE GENOMIC DNA]</scope>
    <source>
        <strain evidence="1 2">CS-951</strain>
    </source>
</reference>
<dbReference type="Proteomes" id="UP000033607">
    <property type="component" value="Unassembled WGS sequence"/>
</dbReference>
<sequence>MEGCTVTDLKVHSKQNCFVLDAAAMQRIQEETGVSTTLEPGTYIVRIRNGSFDYRGDVNHSGEPLVMLWIYGGRFINKKTNIEIEATWSTLNGDDDTLTLEVLETCNLCAFFFDTYLEDNEGEVTISVVKI</sequence>
<gene>
    <name evidence="1" type="ORF">WN50_16125</name>
</gene>
<dbReference type="OrthoDB" id="573842at2"/>
<proteinExistence type="predicted"/>
<protein>
    <submittedName>
        <fullName evidence="1">Uncharacterized protein</fullName>
    </submittedName>
</protein>
<accession>A0A0F5YE07</accession>
<evidence type="ECO:0000313" key="2">
    <source>
        <dbReference type="Proteomes" id="UP000033607"/>
    </source>
</evidence>
<dbReference type="EMBL" id="LATL02000250">
    <property type="protein sequence ID" value="KKD37114.1"/>
    <property type="molecule type" value="Genomic_DNA"/>
</dbReference>
<dbReference type="RefSeq" id="WP_046279589.1">
    <property type="nucleotide sequence ID" value="NZ_LATL02000250.1"/>
</dbReference>